<sequence>MKSWYACVKSVATQARKGKISVSCGACRASSPCDRSKTRPCIAVAALGVARGRDGAVAGATVAARMCARSEVVELEVLGAEGGEARPAARRLRLSLLDLLGKLVRRDQPQPSHQPNRRKHNHRFRTFVSCVLELSVADQQAYKVLRRIYYDMHSVRGRRAKLPMKMLLLVKAGEQIDRVGRRGATALGPRAQNSVDDDDAVRFE</sequence>
<dbReference type="AlphaFoldDB" id="A0A4C1V005"/>
<evidence type="ECO:0000313" key="3">
    <source>
        <dbReference type="Proteomes" id="UP000299102"/>
    </source>
</evidence>
<dbReference type="OrthoDB" id="7485930at2759"/>
<gene>
    <name evidence="2" type="ORF">EVAR_78177_1</name>
</gene>
<keyword evidence="3" id="KW-1185">Reference proteome</keyword>
<feature type="region of interest" description="Disordered" evidence="1">
    <location>
        <begin position="183"/>
        <end position="204"/>
    </location>
</feature>
<dbReference type="EMBL" id="BGZK01000248">
    <property type="protein sequence ID" value="GBP31597.1"/>
    <property type="molecule type" value="Genomic_DNA"/>
</dbReference>
<reference evidence="2 3" key="1">
    <citation type="journal article" date="2019" name="Commun. Biol.">
        <title>The bagworm genome reveals a unique fibroin gene that provides high tensile strength.</title>
        <authorList>
            <person name="Kono N."/>
            <person name="Nakamura H."/>
            <person name="Ohtoshi R."/>
            <person name="Tomita M."/>
            <person name="Numata K."/>
            <person name="Arakawa K."/>
        </authorList>
    </citation>
    <scope>NUCLEOTIDE SEQUENCE [LARGE SCALE GENOMIC DNA]</scope>
</reference>
<name>A0A4C1V005_EUMVA</name>
<accession>A0A4C1V005</accession>
<comment type="caution">
    <text evidence="2">The sequence shown here is derived from an EMBL/GenBank/DDBJ whole genome shotgun (WGS) entry which is preliminary data.</text>
</comment>
<organism evidence="2 3">
    <name type="scientific">Eumeta variegata</name>
    <name type="common">Bagworm moth</name>
    <name type="synonym">Eumeta japonica</name>
    <dbReference type="NCBI Taxonomy" id="151549"/>
    <lineage>
        <taxon>Eukaryota</taxon>
        <taxon>Metazoa</taxon>
        <taxon>Ecdysozoa</taxon>
        <taxon>Arthropoda</taxon>
        <taxon>Hexapoda</taxon>
        <taxon>Insecta</taxon>
        <taxon>Pterygota</taxon>
        <taxon>Neoptera</taxon>
        <taxon>Endopterygota</taxon>
        <taxon>Lepidoptera</taxon>
        <taxon>Glossata</taxon>
        <taxon>Ditrysia</taxon>
        <taxon>Tineoidea</taxon>
        <taxon>Psychidae</taxon>
        <taxon>Oiketicinae</taxon>
        <taxon>Eumeta</taxon>
    </lineage>
</organism>
<proteinExistence type="predicted"/>
<dbReference type="Proteomes" id="UP000299102">
    <property type="component" value="Unassembled WGS sequence"/>
</dbReference>
<evidence type="ECO:0000256" key="1">
    <source>
        <dbReference type="SAM" id="MobiDB-lite"/>
    </source>
</evidence>
<protein>
    <submittedName>
        <fullName evidence="2">Uncharacterized protein</fullName>
    </submittedName>
</protein>
<feature type="compositionally biased region" description="Acidic residues" evidence="1">
    <location>
        <begin position="195"/>
        <end position="204"/>
    </location>
</feature>
<evidence type="ECO:0000313" key="2">
    <source>
        <dbReference type="EMBL" id="GBP31597.1"/>
    </source>
</evidence>